<reference evidence="9 10" key="1">
    <citation type="submission" date="2016-09" db="EMBL/GenBank/DDBJ databases">
        <title>Pseudoalteromonas amylolytica sp. nov., isolated from the surface seawater.</title>
        <authorList>
            <person name="Wu Y.-H."/>
            <person name="Cheng H."/>
            <person name="Jin X.-B."/>
            <person name="Wang C.-S."/>
            <person name="Xu X.-W."/>
        </authorList>
    </citation>
    <scope>NUCLEOTIDE SEQUENCE [LARGE SCALE GENOMIC DNA]</scope>
    <source>
        <strain evidence="9 10">JW1</strain>
    </source>
</reference>
<dbReference type="InterPro" id="IPR010930">
    <property type="entry name" value="Flg_bb/hook_C_dom"/>
</dbReference>
<dbReference type="Pfam" id="PF06429">
    <property type="entry name" value="Flg_bbr_C"/>
    <property type="match status" value="1"/>
</dbReference>
<dbReference type="OrthoDB" id="9802553at2"/>
<dbReference type="PANTHER" id="PTHR30033:SF1">
    <property type="entry name" value="FLAGELLAR HOOK-ASSOCIATED PROTEIN 1"/>
    <property type="match status" value="1"/>
</dbReference>
<dbReference type="GO" id="GO:0005198">
    <property type="term" value="F:structural molecule activity"/>
    <property type="evidence" value="ECO:0007669"/>
    <property type="project" value="InterPro"/>
</dbReference>
<evidence type="ECO:0000256" key="4">
    <source>
        <dbReference type="ARBA" id="ARBA00016244"/>
    </source>
</evidence>
<evidence type="ECO:0000313" key="10">
    <source>
        <dbReference type="Proteomes" id="UP000179786"/>
    </source>
</evidence>
<keyword evidence="5" id="KW-0964">Secreted</keyword>
<accession>A0A1S1MV58</accession>
<evidence type="ECO:0000256" key="2">
    <source>
        <dbReference type="ARBA" id="ARBA00004613"/>
    </source>
</evidence>
<comment type="subcellular location">
    <subcellularLocation>
        <location evidence="1">Bacterial flagellum</location>
    </subcellularLocation>
    <subcellularLocation>
        <location evidence="2">Secreted</location>
    </subcellularLocation>
</comment>
<dbReference type="NCBIfam" id="TIGR02492">
    <property type="entry name" value="flgK_ends"/>
    <property type="match status" value="1"/>
</dbReference>
<evidence type="ECO:0000259" key="7">
    <source>
        <dbReference type="Pfam" id="PF06429"/>
    </source>
</evidence>
<dbReference type="InterPro" id="IPR053927">
    <property type="entry name" value="FlgK_helical"/>
</dbReference>
<protein>
    <recommendedName>
        <fullName evidence="4">Flagellar hook-associated protein 1</fullName>
    </recommendedName>
</protein>
<evidence type="ECO:0000313" key="9">
    <source>
        <dbReference type="EMBL" id="OHU90987.1"/>
    </source>
</evidence>
<dbReference type="PANTHER" id="PTHR30033">
    <property type="entry name" value="FLAGELLAR HOOK-ASSOCIATED PROTEIN 1"/>
    <property type="match status" value="1"/>
</dbReference>
<keyword evidence="10" id="KW-1185">Reference proteome</keyword>
<sequence length="666" mass="70517">MSFDLMHIGTSGVRASTELLQTTSRNISNLNTKGYIRERTEHATTVGNLVGRGETVRLINEFAVKQLNRDTSNKAYYDQFVTESSRIDTLFAEESNSLSTSINNMFNSLQESMNQPASTVSRSLFMNSAEGLVQQMHRLSNIVFDQKSVVNEQLSLYTDEANSLIEKISELNNKVASTHTSDDRTVALSVLNERDQAIRDLSELVDIETLDGPNGEKLIFLGSGQSLVMENGTFNAFALDGDPDPNVKDLKLDVNGGTAIALEVDLSSLKGKIGGLLAFRDEILQPAQNQLGQIGISIADAFNQQNALGMDLDGNFGGDIFNIPTVQGYAFSDNTGTGVVNATLESGLGNSLPATDFQVTFLTATTVEIAAIDSKGNVIGTPSTANVTAGAINSGTITSGESFGLDMTVTGAPVAGDSYVVKLNSIAAGSLDMATQRPEHLALASPIRTQVSANNISTASISAGTVTDTGATSNFSSPPITLTQGQITITKTAVANQYQINDGNGTNLITITPPGNGVLNQAGAPYDSYGFDFDISGQPATGDVFTIDINTDGFDDNRNGLALSQLKDTELVRQGVIASADNLKTFNESYAGLVTEIGVIANQAKTNGAAFDALATQSETWFESISGVNLDEEAANLLRFQQSYSASAQIISAARTIFDTLLSAAR</sequence>
<dbReference type="Proteomes" id="UP000179786">
    <property type="component" value="Unassembled WGS sequence"/>
</dbReference>
<comment type="caution">
    <text evidence="9">The sequence shown here is derived from an EMBL/GenBank/DDBJ whole genome shotgun (WGS) entry which is preliminary data.</text>
</comment>
<dbReference type="EMBL" id="MKJU01000025">
    <property type="protein sequence ID" value="OHU90987.1"/>
    <property type="molecule type" value="Genomic_DNA"/>
</dbReference>
<dbReference type="GO" id="GO:0009424">
    <property type="term" value="C:bacterial-type flagellum hook"/>
    <property type="evidence" value="ECO:0007669"/>
    <property type="project" value="InterPro"/>
</dbReference>
<evidence type="ECO:0000259" key="8">
    <source>
        <dbReference type="Pfam" id="PF22638"/>
    </source>
</evidence>
<dbReference type="AlphaFoldDB" id="A0A1S1MV58"/>
<dbReference type="PRINTS" id="PR01005">
    <property type="entry name" value="FLGHOOKAP1"/>
</dbReference>
<dbReference type="SUPFAM" id="SSF64518">
    <property type="entry name" value="Phase 1 flagellin"/>
    <property type="match status" value="2"/>
</dbReference>
<feature type="domain" description="Flagellar hook-associated protein FlgK helical" evidence="8">
    <location>
        <begin position="85"/>
        <end position="321"/>
    </location>
</feature>
<dbReference type="GO" id="GO:0005576">
    <property type="term" value="C:extracellular region"/>
    <property type="evidence" value="ECO:0007669"/>
    <property type="project" value="UniProtKB-SubCell"/>
</dbReference>
<evidence type="ECO:0000256" key="6">
    <source>
        <dbReference type="ARBA" id="ARBA00023143"/>
    </source>
</evidence>
<dbReference type="RefSeq" id="WP_070984427.1">
    <property type="nucleotide sequence ID" value="NZ_MKJU01000025.1"/>
</dbReference>
<evidence type="ECO:0000256" key="3">
    <source>
        <dbReference type="ARBA" id="ARBA00009677"/>
    </source>
</evidence>
<evidence type="ECO:0000256" key="5">
    <source>
        <dbReference type="ARBA" id="ARBA00022525"/>
    </source>
</evidence>
<keyword evidence="9" id="KW-0969">Cilium</keyword>
<proteinExistence type="inferred from homology"/>
<name>A0A1S1MV58_9GAMM</name>
<feature type="domain" description="Flagellar basal-body/hook protein C-terminal" evidence="7">
    <location>
        <begin position="624"/>
        <end position="663"/>
    </location>
</feature>
<dbReference type="STRING" id="1859457.BET10_08935"/>
<dbReference type="InterPro" id="IPR002371">
    <property type="entry name" value="FlgK"/>
</dbReference>
<evidence type="ECO:0000256" key="1">
    <source>
        <dbReference type="ARBA" id="ARBA00004365"/>
    </source>
</evidence>
<keyword evidence="9" id="KW-0282">Flagellum</keyword>
<dbReference type="Pfam" id="PF22638">
    <property type="entry name" value="FlgK_D1"/>
    <property type="match status" value="1"/>
</dbReference>
<organism evidence="9 10">
    <name type="scientific">Pseudoalteromonas amylolytica</name>
    <dbReference type="NCBI Taxonomy" id="1859457"/>
    <lineage>
        <taxon>Bacteria</taxon>
        <taxon>Pseudomonadati</taxon>
        <taxon>Pseudomonadota</taxon>
        <taxon>Gammaproteobacteria</taxon>
        <taxon>Alteromonadales</taxon>
        <taxon>Pseudoalteromonadaceae</taxon>
        <taxon>Pseudoalteromonas</taxon>
    </lineage>
</organism>
<comment type="similarity">
    <text evidence="3">Belongs to the flagella basal body rod proteins family.</text>
</comment>
<dbReference type="GO" id="GO:0044780">
    <property type="term" value="P:bacterial-type flagellum assembly"/>
    <property type="evidence" value="ECO:0007669"/>
    <property type="project" value="InterPro"/>
</dbReference>
<keyword evidence="9" id="KW-0966">Cell projection</keyword>
<gene>
    <name evidence="9" type="ORF">BET10_08935</name>
</gene>
<keyword evidence="6" id="KW-0975">Bacterial flagellum</keyword>